<evidence type="ECO:0000256" key="2">
    <source>
        <dbReference type="SAM" id="Phobius"/>
    </source>
</evidence>
<keyword evidence="2" id="KW-1133">Transmembrane helix</keyword>
<evidence type="ECO:0000256" key="1">
    <source>
        <dbReference type="SAM" id="MobiDB-lite"/>
    </source>
</evidence>
<protein>
    <recommendedName>
        <fullName evidence="5">HD domain-containing protein</fullName>
    </recommendedName>
</protein>
<feature type="compositionally biased region" description="Basic and acidic residues" evidence="1">
    <location>
        <begin position="564"/>
        <end position="575"/>
    </location>
</feature>
<name>A0A5C7T958_THASP</name>
<feature type="region of interest" description="Disordered" evidence="1">
    <location>
        <begin position="564"/>
        <end position="668"/>
    </location>
</feature>
<feature type="compositionally biased region" description="Polar residues" evidence="1">
    <location>
        <begin position="593"/>
        <end position="606"/>
    </location>
</feature>
<feature type="transmembrane region" description="Helical" evidence="2">
    <location>
        <begin position="42"/>
        <end position="62"/>
    </location>
</feature>
<evidence type="ECO:0000313" key="4">
    <source>
        <dbReference type="Proteomes" id="UP000321192"/>
    </source>
</evidence>
<accession>A0A5C7T958</accession>
<feature type="region of interest" description="Disordered" evidence="1">
    <location>
        <begin position="691"/>
        <end position="766"/>
    </location>
</feature>
<gene>
    <name evidence="3" type="ORF">E6Q80_00740</name>
</gene>
<feature type="compositionally biased region" description="Low complexity" evidence="1">
    <location>
        <begin position="691"/>
        <end position="702"/>
    </location>
</feature>
<dbReference type="RefSeq" id="WP_276656307.1">
    <property type="nucleotide sequence ID" value="NZ_SSFD01000012.1"/>
</dbReference>
<organism evidence="3 4">
    <name type="scientific">Thauera aminoaromatica</name>
    <dbReference type="NCBI Taxonomy" id="164330"/>
    <lineage>
        <taxon>Bacteria</taxon>
        <taxon>Pseudomonadati</taxon>
        <taxon>Pseudomonadota</taxon>
        <taxon>Betaproteobacteria</taxon>
        <taxon>Rhodocyclales</taxon>
        <taxon>Zoogloeaceae</taxon>
        <taxon>Thauera</taxon>
    </lineage>
</organism>
<feature type="compositionally biased region" description="Low complexity" evidence="1">
    <location>
        <begin position="359"/>
        <end position="370"/>
    </location>
</feature>
<comment type="caution">
    <text evidence="3">The sequence shown here is derived from an EMBL/GenBank/DDBJ whole genome shotgun (WGS) entry which is preliminary data.</text>
</comment>
<feature type="compositionally biased region" description="Polar residues" evidence="1">
    <location>
        <begin position="709"/>
        <end position="728"/>
    </location>
</feature>
<dbReference type="EMBL" id="SSFD01000012">
    <property type="protein sequence ID" value="TXH92299.1"/>
    <property type="molecule type" value="Genomic_DNA"/>
</dbReference>
<evidence type="ECO:0000313" key="3">
    <source>
        <dbReference type="EMBL" id="TXH92299.1"/>
    </source>
</evidence>
<proteinExistence type="predicted"/>
<feature type="compositionally biased region" description="Polar residues" evidence="1">
    <location>
        <begin position="337"/>
        <end position="350"/>
    </location>
</feature>
<keyword evidence="2" id="KW-0812">Transmembrane</keyword>
<evidence type="ECO:0008006" key="5">
    <source>
        <dbReference type="Google" id="ProtNLM"/>
    </source>
</evidence>
<reference evidence="3 4" key="1">
    <citation type="submission" date="2018-09" db="EMBL/GenBank/DDBJ databases">
        <title>Metagenome Assembled Genomes from an Advanced Water Purification Facility.</title>
        <authorList>
            <person name="Stamps B.W."/>
            <person name="Spear J.R."/>
        </authorList>
    </citation>
    <scope>NUCLEOTIDE SEQUENCE [LARGE SCALE GENOMIC DNA]</scope>
    <source>
        <strain evidence="3">Bin_27_1</strain>
    </source>
</reference>
<keyword evidence="2" id="KW-0472">Membrane</keyword>
<sequence>MNNPLLRSGAIVVAFWWLLLTSLSLGDLSNFTSANLSASVSKLAVVLLAIVLGVAYPVAYLIRRRKYRLEKLSGTASRGLAITIGPTPKGLLPPKRLPGSEFVPDEGHPLGEWLAHVRQARPDIHAVFEAVTEVYAAHMELPAAPVKYGHGGRSLFEHTCVVVDMMMEKAQAFAFDGSYSKSGKKTTALLDPQFLFDRADPMIPLIAYAHDIGKVDAYKMDQKGHVSEVLPDHDRPGRLLLARLPEVWDLPKEDREVLFNAVGYYHHPQALPRHVDDRSRALMELLLEADLAAGEWEGKNPLHKGAPVTPGLSRGHGTRWSGSELEATQDEQDENTHPASSNSDNTSGPRSDTPAALEAPASTASPSVSTENLDEQEAMLVHHVIDILAMPHAVNGSKRPFRIGYKYGTRIYLKEAALCKAVATAIGDPKLATPAARKGDNRSHLTEDVMRSLDKLGLLVVEHDGKRYSHKTALFTVEWYDERAFRPDPPKAISELLLETDPATVILEIRGALAHLGNLKDCRLVPKVVRPLMGVHKAINKPKPGAVSDQEPGTQSLAVEEIVDKDPEAKVDAEGRVPPNTQEPEIYPPVVFGSQTAPTDPNQDGGASSPGAGNPITDEALPPTPDHCREAIEVTPSTHRAHERSHNPATKAPSGMKRRATRSADDGFGSEEILDSIMSLQAAADEKAAARAARASRSTDAAGHAPSLPSGSTAPQLGDTTAKESLSAGSPVENAPTTETAASGEDSTQPIEQNTLPAPEGCASTALQPTSASDALVRVQEAVAALALPCLEKRNSQGVVFLTCALTPELRSKIEDVLAEISVAPRMDLKLLTEKQTGALHLAFEKTRP</sequence>
<feature type="compositionally biased region" description="Polar residues" evidence="1">
    <location>
        <begin position="735"/>
        <end position="756"/>
    </location>
</feature>
<dbReference type="Proteomes" id="UP000321192">
    <property type="component" value="Unassembled WGS sequence"/>
</dbReference>
<dbReference type="AlphaFoldDB" id="A0A5C7T958"/>
<feature type="region of interest" description="Disordered" evidence="1">
    <location>
        <begin position="297"/>
        <end position="371"/>
    </location>
</feature>